<reference evidence="1 2" key="1">
    <citation type="submission" date="2021-06" db="EMBL/GenBank/DDBJ databases">
        <title>Caerostris darwini draft genome.</title>
        <authorList>
            <person name="Kono N."/>
            <person name="Arakawa K."/>
        </authorList>
    </citation>
    <scope>NUCLEOTIDE SEQUENCE [LARGE SCALE GENOMIC DNA]</scope>
</reference>
<protein>
    <submittedName>
        <fullName evidence="1">Speckle-type POZ protein B</fullName>
    </submittedName>
</protein>
<dbReference type="AlphaFoldDB" id="A0AAV4QP10"/>
<gene>
    <name evidence="1" type="primary">spop-b_12</name>
    <name evidence="1" type="ORF">CDAR_561781</name>
</gene>
<sequence>MLGHHDGTCIYPSAARSKRGNQSSKKLDYSLSFLNANAFPEESHNTSGDFSKKKSGNGFYVALDELFIRRRNAFLPQDTLTIRCHVKRIDSAVPVFIRSTARTRIDVERNLFTWNLSHFSSLRKGEERTIAVESSEEKFSPLTLKLSIVGGHISEKRIQIVVHRKEMGNKSFSKLKISLLDDEKKSVFTIEDEFLFEYNNPQIWFLTPLIKKYQLFAAKDQLLRNDVLSLKCESSNSFGVLSHIIEVVEKGPDFLQDFGICNGTQDSCQSLKDAMEQLLSEKTLCDVTLQ</sequence>
<evidence type="ECO:0000313" key="1">
    <source>
        <dbReference type="EMBL" id="GIY10930.1"/>
    </source>
</evidence>
<organism evidence="1 2">
    <name type="scientific">Caerostris darwini</name>
    <dbReference type="NCBI Taxonomy" id="1538125"/>
    <lineage>
        <taxon>Eukaryota</taxon>
        <taxon>Metazoa</taxon>
        <taxon>Ecdysozoa</taxon>
        <taxon>Arthropoda</taxon>
        <taxon>Chelicerata</taxon>
        <taxon>Arachnida</taxon>
        <taxon>Araneae</taxon>
        <taxon>Araneomorphae</taxon>
        <taxon>Entelegynae</taxon>
        <taxon>Araneoidea</taxon>
        <taxon>Araneidae</taxon>
        <taxon>Caerostris</taxon>
    </lineage>
</organism>
<feature type="non-terminal residue" evidence="1">
    <location>
        <position position="290"/>
    </location>
</feature>
<dbReference type="Proteomes" id="UP001054837">
    <property type="component" value="Unassembled WGS sequence"/>
</dbReference>
<dbReference type="EMBL" id="BPLQ01004823">
    <property type="protein sequence ID" value="GIY10930.1"/>
    <property type="molecule type" value="Genomic_DNA"/>
</dbReference>
<keyword evidence="2" id="KW-1185">Reference proteome</keyword>
<name>A0AAV4QP10_9ARAC</name>
<accession>A0AAV4QP10</accession>
<comment type="caution">
    <text evidence="1">The sequence shown here is derived from an EMBL/GenBank/DDBJ whole genome shotgun (WGS) entry which is preliminary data.</text>
</comment>
<dbReference type="Gene3D" id="2.60.210.10">
    <property type="entry name" value="Apoptosis, Tumor Necrosis Factor Receptor Associated Protein 2, Chain A"/>
    <property type="match status" value="1"/>
</dbReference>
<evidence type="ECO:0000313" key="2">
    <source>
        <dbReference type="Proteomes" id="UP001054837"/>
    </source>
</evidence>
<dbReference type="SUPFAM" id="SSF49599">
    <property type="entry name" value="TRAF domain-like"/>
    <property type="match status" value="1"/>
</dbReference>
<dbReference type="InterPro" id="IPR008974">
    <property type="entry name" value="TRAF-like"/>
</dbReference>
<proteinExistence type="predicted"/>